<organism evidence="1 2">
    <name type="scientific">Phlebia brevispora</name>
    <dbReference type="NCBI Taxonomy" id="194682"/>
    <lineage>
        <taxon>Eukaryota</taxon>
        <taxon>Fungi</taxon>
        <taxon>Dikarya</taxon>
        <taxon>Basidiomycota</taxon>
        <taxon>Agaricomycotina</taxon>
        <taxon>Agaricomycetes</taxon>
        <taxon>Polyporales</taxon>
        <taxon>Meruliaceae</taxon>
        <taxon>Phlebia</taxon>
    </lineage>
</organism>
<dbReference type="Proteomes" id="UP001148662">
    <property type="component" value="Unassembled WGS sequence"/>
</dbReference>
<comment type="caution">
    <text evidence="1">The sequence shown here is derived from an EMBL/GenBank/DDBJ whole genome shotgun (WGS) entry which is preliminary data.</text>
</comment>
<accession>A0ACC1RZD3</accession>
<protein>
    <submittedName>
        <fullName evidence="1">Uncharacterized protein</fullName>
    </submittedName>
</protein>
<name>A0ACC1RZD3_9APHY</name>
<reference evidence="1" key="1">
    <citation type="submission" date="2022-07" db="EMBL/GenBank/DDBJ databases">
        <title>Genome Sequence of Phlebia brevispora.</title>
        <authorList>
            <person name="Buettner E."/>
        </authorList>
    </citation>
    <scope>NUCLEOTIDE SEQUENCE</scope>
    <source>
        <strain evidence="1">MPL23</strain>
    </source>
</reference>
<dbReference type="EMBL" id="JANHOG010001997">
    <property type="protein sequence ID" value="KAJ3528736.1"/>
    <property type="molecule type" value="Genomic_DNA"/>
</dbReference>
<gene>
    <name evidence="1" type="ORF">NM688_g7956</name>
</gene>
<evidence type="ECO:0000313" key="2">
    <source>
        <dbReference type="Proteomes" id="UP001148662"/>
    </source>
</evidence>
<evidence type="ECO:0000313" key="1">
    <source>
        <dbReference type="EMBL" id="KAJ3528736.1"/>
    </source>
</evidence>
<keyword evidence="2" id="KW-1185">Reference proteome</keyword>
<sequence length="355" mass="39724">MAYQQQYHIFSLPKELLDTLIPRHIVNRAPTPPRSPSPINVAATSSSALRSCNVCPGSKFTDVNEQRVHFRSDWHRYNVKMRLNGASVVSEAQFNQLVDGLDDSLSGSASSSSSDDESSDDAISTLVHKTKHIGRPSSPDEEFSSSGPRVPLLWFHSPPSTQLGIYRTIFSTDVQREPTECLAQLKAMQNGGADGRTWTLFMVAGGHFAGAVVRVKRPDVEDEETQSGVTKKGKQKKPKPEVEVLRHKTFHRYTTRRKQGGSQATNDNSKSKAISAGAMLRRYGEQALRDDIRNLITEWAEDIEGSERIFIRASVANRRIFLDYEGAIIQKGDDRLRTFPFQTRRPTQAELNRSP</sequence>
<proteinExistence type="predicted"/>